<accession>A0AA38HN96</accession>
<keyword evidence="3" id="KW-1185">Reference proteome</keyword>
<evidence type="ECO:0000313" key="2">
    <source>
        <dbReference type="EMBL" id="KAJ3640333.1"/>
    </source>
</evidence>
<protein>
    <submittedName>
        <fullName evidence="2">Uncharacterized protein</fullName>
    </submittedName>
</protein>
<name>A0AA38HN96_9CUCU</name>
<evidence type="ECO:0000256" key="1">
    <source>
        <dbReference type="SAM" id="MobiDB-lite"/>
    </source>
</evidence>
<proteinExistence type="predicted"/>
<gene>
    <name evidence="2" type="ORF">Zmor_003640</name>
</gene>
<dbReference type="AlphaFoldDB" id="A0AA38HN96"/>
<dbReference type="EMBL" id="JALNTZ010000010">
    <property type="protein sequence ID" value="KAJ3640333.1"/>
    <property type="molecule type" value="Genomic_DNA"/>
</dbReference>
<feature type="compositionally biased region" description="Basic residues" evidence="1">
    <location>
        <begin position="74"/>
        <end position="87"/>
    </location>
</feature>
<comment type="caution">
    <text evidence="2">The sequence shown here is derived from an EMBL/GenBank/DDBJ whole genome shotgun (WGS) entry which is preliminary data.</text>
</comment>
<reference evidence="2" key="1">
    <citation type="journal article" date="2023" name="G3 (Bethesda)">
        <title>Whole genome assemblies of Zophobas morio and Tenebrio molitor.</title>
        <authorList>
            <person name="Kaur S."/>
            <person name="Stinson S.A."/>
            <person name="diCenzo G.C."/>
        </authorList>
    </citation>
    <scope>NUCLEOTIDE SEQUENCE</scope>
    <source>
        <strain evidence="2">QUZm001</strain>
    </source>
</reference>
<sequence>MDSAQEKRLLQWLEEIETEEDNSIENLSVNSDDNEIDYVETNNQNSDSEMSADSDAEPDPGGAHFTGKDMVTKSGKHPPSRRMRRRNCNIVSGQPGVKDAAKHIV</sequence>
<dbReference type="Proteomes" id="UP001168821">
    <property type="component" value="Unassembled WGS sequence"/>
</dbReference>
<feature type="region of interest" description="Disordered" evidence="1">
    <location>
        <begin position="21"/>
        <end position="105"/>
    </location>
</feature>
<evidence type="ECO:0000313" key="3">
    <source>
        <dbReference type="Proteomes" id="UP001168821"/>
    </source>
</evidence>
<organism evidence="2 3">
    <name type="scientific">Zophobas morio</name>
    <dbReference type="NCBI Taxonomy" id="2755281"/>
    <lineage>
        <taxon>Eukaryota</taxon>
        <taxon>Metazoa</taxon>
        <taxon>Ecdysozoa</taxon>
        <taxon>Arthropoda</taxon>
        <taxon>Hexapoda</taxon>
        <taxon>Insecta</taxon>
        <taxon>Pterygota</taxon>
        <taxon>Neoptera</taxon>
        <taxon>Endopterygota</taxon>
        <taxon>Coleoptera</taxon>
        <taxon>Polyphaga</taxon>
        <taxon>Cucujiformia</taxon>
        <taxon>Tenebrionidae</taxon>
        <taxon>Zophobas</taxon>
    </lineage>
</organism>